<evidence type="ECO:0000256" key="3">
    <source>
        <dbReference type="ARBA" id="ARBA00022989"/>
    </source>
</evidence>
<organism evidence="6 7">
    <name type="scientific">Pseudodesulfovibrio piezophilus (strain DSM 21447 / JCM 15486 / C1TLV30)</name>
    <name type="common">Desulfovibrio piezophilus</name>
    <dbReference type="NCBI Taxonomy" id="1322246"/>
    <lineage>
        <taxon>Bacteria</taxon>
        <taxon>Pseudomonadati</taxon>
        <taxon>Thermodesulfobacteriota</taxon>
        <taxon>Desulfovibrionia</taxon>
        <taxon>Desulfovibrionales</taxon>
        <taxon>Desulfovibrionaceae</taxon>
    </lineage>
</organism>
<dbReference type="Pfam" id="PF05128">
    <property type="entry name" value="DUF697"/>
    <property type="match status" value="1"/>
</dbReference>
<evidence type="ECO:0008006" key="8">
    <source>
        <dbReference type="Google" id="ProtNLM"/>
    </source>
</evidence>
<dbReference type="BioCyc" id="DPIE1322246:BN4_RS17310-MONOMER"/>
<keyword evidence="7" id="KW-1185">Reference proteome</keyword>
<name>M1WKQ3_PSEP2</name>
<feature type="transmembrane region" description="Helical" evidence="5">
    <location>
        <begin position="7"/>
        <end position="25"/>
    </location>
</feature>
<evidence type="ECO:0000256" key="2">
    <source>
        <dbReference type="ARBA" id="ARBA00022692"/>
    </source>
</evidence>
<comment type="subcellular location">
    <subcellularLocation>
        <location evidence="1">Membrane</location>
        <topology evidence="1">Multi-pass membrane protein</topology>
    </subcellularLocation>
</comment>
<dbReference type="KEGG" id="dpi:BN4_12768"/>
<dbReference type="PATRIC" id="fig|879567.3.peg.2968"/>
<dbReference type="HOGENOM" id="CLU_040277_1_0_7"/>
<dbReference type="STRING" id="1322246.BN4_12768"/>
<keyword evidence="2 5" id="KW-0812">Transmembrane</keyword>
<dbReference type="AlphaFoldDB" id="M1WKQ3"/>
<dbReference type="GO" id="GO:0016020">
    <property type="term" value="C:membrane"/>
    <property type="evidence" value="ECO:0007669"/>
    <property type="project" value="UniProtKB-SubCell"/>
</dbReference>
<evidence type="ECO:0000313" key="7">
    <source>
        <dbReference type="Proteomes" id="UP000011724"/>
    </source>
</evidence>
<evidence type="ECO:0000256" key="4">
    <source>
        <dbReference type="ARBA" id="ARBA00023136"/>
    </source>
</evidence>
<keyword evidence="4 5" id="KW-0472">Membrane</keyword>
<reference evidence="6 7" key="1">
    <citation type="journal article" date="2013" name="PLoS ONE">
        <title>The first genomic and proteomic characterization of a deep-sea sulfate reducer: insights into the piezophilic lifestyle of Desulfovibrio piezophilus.</title>
        <authorList>
            <person name="Pradel N."/>
            <person name="Ji B."/>
            <person name="Gimenez G."/>
            <person name="Talla E."/>
            <person name="Lenoble P."/>
            <person name="Garel M."/>
            <person name="Tamburini C."/>
            <person name="Fourquet P."/>
            <person name="Lebrun R."/>
            <person name="Bertin P."/>
            <person name="Denis Y."/>
            <person name="Pophillat M."/>
            <person name="Barbe V."/>
            <person name="Ollivier B."/>
            <person name="Dolla A."/>
        </authorList>
    </citation>
    <scope>NUCLEOTIDE SEQUENCE [LARGE SCALE GENOMIC DNA]</scope>
    <source>
        <strain evidence="7">DSM 10523 / SB164P1</strain>
    </source>
</reference>
<reference evidence="7" key="2">
    <citation type="journal article" date="2013" name="Stand. Genomic Sci.">
        <title>Complete genome sequence of Desulfocapsa sulfexigens, a marine deltaproteobacterium specialized in disproportionating inorganic sulfur compounds.</title>
        <authorList>
            <person name="Finster K.W."/>
            <person name="Kjeldsen K.U."/>
            <person name="Kube M."/>
            <person name="Reinhardt R."/>
            <person name="Mussmann M."/>
            <person name="Amann R."/>
            <person name="Schreiber L."/>
        </authorList>
    </citation>
    <scope>NUCLEOTIDE SEQUENCE [LARGE SCALE GENOMIC DNA]</scope>
    <source>
        <strain evidence="7">DSM 10523 / SB164P1</strain>
    </source>
</reference>
<accession>M1WKQ3</accession>
<sequence>MSKYMKHCLSFIGLLVIGSFLAFLYTCIEGVAGFAGRISPAFEPWVFWCLFAMVSGMILWLASIAFFRPKPLLVYANPTHEDMRAFRAALLRRLRKNRHLRDAEVVINDEHDLEAGLAVLREKANEEIRTTAKQVFIGSAISQNGRLDTLIVLFLITRMTWRVAKLYHQRPHYRELINLYANIAATSFLAGSLEEFGIEDFIGELMGPLVGGSAIGAVPGAQAISGIITASILTGSTNCLLALRCGIVAREYVALNLNTKGAMRRAATGEASRMFVSMSAETVTFVTKALVRGATGAVKTGSAKAVRGVKETATGTAGAVGGGARRMGKSVKDAASTSASMVGVSARKIGGGTKKAVRSVGHGVGKGTQAVRKAAERTAKNAISTGHRVATGSRRVVENGHRIGTETAKACCNAAKAGKKSASHMSRMLQRIKAWRKE</sequence>
<dbReference type="eggNOG" id="COG3768">
    <property type="taxonomic scope" value="Bacteria"/>
</dbReference>
<dbReference type="Proteomes" id="UP000011724">
    <property type="component" value="Chromosome"/>
</dbReference>
<gene>
    <name evidence="6" type="ordered locus">BN4_12768</name>
</gene>
<dbReference type="RefSeq" id="WP_015416043.1">
    <property type="nucleotide sequence ID" value="NC_020409.1"/>
</dbReference>
<dbReference type="EMBL" id="FO203427">
    <property type="protein sequence ID" value="CCH50001.1"/>
    <property type="molecule type" value="Genomic_DNA"/>
</dbReference>
<evidence type="ECO:0000256" key="1">
    <source>
        <dbReference type="ARBA" id="ARBA00004141"/>
    </source>
</evidence>
<evidence type="ECO:0000313" key="6">
    <source>
        <dbReference type="EMBL" id="CCH50001.1"/>
    </source>
</evidence>
<feature type="transmembrane region" description="Helical" evidence="5">
    <location>
        <begin position="45"/>
        <end position="67"/>
    </location>
</feature>
<proteinExistence type="predicted"/>
<dbReference type="InterPro" id="IPR021147">
    <property type="entry name" value="DUF697"/>
</dbReference>
<evidence type="ECO:0000256" key="5">
    <source>
        <dbReference type="SAM" id="Phobius"/>
    </source>
</evidence>
<keyword evidence="3 5" id="KW-1133">Transmembrane helix</keyword>
<protein>
    <recommendedName>
        <fullName evidence="8">DUF697 domain-containing protein</fullName>
    </recommendedName>
</protein>